<feature type="region of interest" description="Disordered" evidence="1">
    <location>
        <begin position="31"/>
        <end position="63"/>
    </location>
</feature>
<dbReference type="Pfam" id="PF09366">
    <property type="entry name" value="DUF1997"/>
    <property type="match status" value="1"/>
</dbReference>
<evidence type="ECO:0000313" key="3">
    <source>
        <dbReference type="Proteomes" id="UP001445335"/>
    </source>
</evidence>
<protein>
    <submittedName>
        <fullName evidence="2">Uncharacterized protein</fullName>
    </submittedName>
</protein>
<accession>A0AAW1QN93</accession>
<evidence type="ECO:0000313" key="2">
    <source>
        <dbReference type="EMBL" id="KAK9822984.1"/>
    </source>
</evidence>
<dbReference type="InterPro" id="IPR018971">
    <property type="entry name" value="DUF1997"/>
</dbReference>
<dbReference type="Proteomes" id="UP001445335">
    <property type="component" value="Unassembled WGS sequence"/>
</dbReference>
<dbReference type="EMBL" id="JALJOU010000081">
    <property type="protein sequence ID" value="KAK9822984.1"/>
    <property type="molecule type" value="Genomic_DNA"/>
</dbReference>
<reference evidence="2 3" key="1">
    <citation type="journal article" date="2024" name="Nat. Commun.">
        <title>Phylogenomics reveals the evolutionary origins of lichenization in chlorophyte algae.</title>
        <authorList>
            <person name="Puginier C."/>
            <person name="Libourel C."/>
            <person name="Otte J."/>
            <person name="Skaloud P."/>
            <person name="Haon M."/>
            <person name="Grisel S."/>
            <person name="Petersen M."/>
            <person name="Berrin J.G."/>
            <person name="Delaux P.M."/>
            <person name="Dal Grande F."/>
            <person name="Keller J."/>
        </authorList>
    </citation>
    <scope>NUCLEOTIDE SEQUENCE [LARGE SCALE GENOMIC DNA]</scope>
    <source>
        <strain evidence="2 3">SAG 245.80</strain>
    </source>
</reference>
<evidence type="ECO:0000256" key="1">
    <source>
        <dbReference type="SAM" id="MobiDB-lite"/>
    </source>
</evidence>
<feature type="compositionally biased region" description="Polar residues" evidence="1">
    <location>
        <begin position="52"/>
        <end position="61"/>
    </location>
</feature>
<proteinExistence type="predicted"/>
<gene>
    <name evidence="2" type="ORF">WJX81_000572</name>
</gene>
<sequence>MAGTKVLVRQPPLGLRARRLVVVAKATTSQRSPRSVAPSERSKLHDPASIGASLSTSTSVQDRGGDRALGKYMSLPVDKFALLDPELIHQLGKGNRFLLSVPRINLLSVWLEPLVEVEVVASLGRVSILSTGCRLRGSELLQRLRLDERVAIEFATHLTWADGVPPAGAFLNGNGSGIRTATYAGADSAEDGSWQNGARELAGRLTRPFAGLGGGGGDTPDIGGKIHAVSEVTVWSEVVPPFNLMPREALQAAGNTVLAGVMRTLLPLFLRRLADDYEKWASDNGYWRSRMP</sequence>
<dbReference type="PANTHER" id="PTHR34131">
    <property type="entry name" value="(RAP ANNOTATION RELEASE2) GALACTOSE-BINDING LIKE DOMAIN CONTAINING PROTEIN"/>
    <property type="match status" value="1"/>
</dbReference>
<comment type="caution">
    <text evidence="2">The sequence shown here is derived from an EMBL/GenBank/DDBJ whole genome shotgun (WGS) entry which is preliminary data.</text>
</comment>
<name>A0AAW1QN93_9CHLO</name>
<dbReference type="AlphaFoldDB" id="A0AAW1QN93"/>
<organism evidence="2 3">
    <name type="scientific">Elliptochloris bilobata</name>
    <dbReference type="NCBI Taxonomy" id="381761"/>
    <lineage>
        <taxon>Eukaryota</taxon>
        <taxon>Viridiplantae</taxon>
        <taxon>Chlorophyta</taxon>
        <taxon>core chlorophytes</taxon>
        <taxon>Trebouxiophyceae</taxon>
        <taxon>Trebouxiophyceae incertae sedis</taxon>
        <taxon>Elliptochloris clade</taxon>
        <taxon>Elliptochloris</taxon>
    </lineage>
</organism>
<keyword evidence="3" id="KW-1185">Reference proteome</keyword>
<dbReference type="PANTHER" id="PTHR34131:SF3">
    <property type="entry name" value="(RAP ANNOTATION RELEASE2) GALACTOSE-BINDING LIKE DOMAIN CONTAINING PROTEIN"/>
    <property type="match status" value="1"/>
</dbReference>